<reference evidence="2" key="2">
    <citation type="submission" date="2004-02" db="EMBL/GenBank/DDBJ databases">
        <authorList>
            <consortium name="Genoscope"/>
            <consortium name="Whitehead Institute Centre for Genome Research"/>
        </authorList>
    </citation>
    <scope>NUCLEOTIDE SEQUENCE</scope>
</reference>
<gene>
    <name evidence="2" type="ORF">GSTENG00038631001</name>
</gene>
<accession>Q4RCU5</accession>
<dbReference type="KEGG" id="tng:GSTEN00038631G001"/>
<proteinExistence type="predicted"/>
<reference evidence="2" key="1">
    <citation type="journal article" date="2004" name="Nature">
        <title>Genome duplication in the teleost fish Tetraodon nigroviridis reveals the early vertebrate proto-karyotype.</title>
        <authorList>
            <person name="Jaillon O."/>
            <person name="Aury J.-M."/>
            <person name="Brunet F."/>
            <person name="Petit J.-L."/>
            <person name="Stange-Thomann N."/>
            <person name="Mauceli E."/>
            <person name="Bouneau L."/>
            <person name="Fischer C."/>
            <person name="Ozouf-Costaz C."/>
            <person name="Bernot A."/>
            <person name="Nicaud S."/>
            <person name="Jaffe D."/>
            <person name="Fisher S."/>
            <person name="Lutfalla G."/>
            <person name="Dossat C."/>
            <person name="Segurens B."/>
            <person name="Dasilva C."/>
            <person name="Salanoubat M."/>
            <person name="Levy M."/>
            <person name="Boudet N."/>
            <person name="Castellano S."/>
            <person name="Anthouard V."/>
            <person name="Jubin C."/>
            <person name="Castelli V."/>
            <person name="Katinka M."/>
            <person name="Vacherie B."/>
            <person name="Biemont C."/>
            <person name="Skalli Z."/>
            <person name="Cattolico L."/>
            <person name="Poulain J."/>
            <person name="De Berardinis V."/>
            <person name="Cruaud C."/>
            <person name="Duprat S."/>
            <person name="Brottier P."/>
            <person name="Coutanceau J.-P."/>
            <person name="Gouzy J."/>
            <person name="Parra G."/>
            <person name="Lardier G."/>
            <person name="Chapple C."/>
            <person name="McKernan K.J."/>
            <person name="McEwan P."/>
            <person name="Bosak S."/>
            <person name="Kellis M."/>
            <person name="Volff J.-N."/>
            <person name="Guigo R."/>
            <person name="Zody M.C."/>
            <person name="Mesirov J."/>
            <person name="Lindblad-Toh K."/>
            <person name="Birren B."/>
            <person name="Nusbaum C."/>
            <person name="Kahn D."/>
            <person name="Robinson-Rechavi M."/>
            <person name="Laudet V."/>
            <person name="Schachter V."/>
            <person name="Quetier F."/>
            <person name="Saurin W."/>
            <person name="Scarpelli C."/>
            <person name="Wincker P."/>
            <person name="Lander E.S."/>
            <person name="Weissenbach J."/>
            <person name="Roest Crollius H."/>
        </authorList>
    </citation>
    <scope>NUCLEOTIDE SEQUENCE [LARGE SCALE GENOMIC DNA]</scope>
</reference>
<evidence type="ECO:0000256" key="1">
    <source>
        <dbReference type="SAM" id="MobiDB-lite"/>
    </source>
</evidence>
<organism evidence="2">
    <name type="scientific">Tetraodon nigroviridis</name>
    <name type="common">Spotted green pufferfish</name>
    <name type="synonym">Chelonodon nigroviridis</name>
    <dbReference type="NCBI Taxonomy" id="99883"/>
    <lineage>
        <taxon>Eukaryota</taxon>
        <taxon>Metazoa</taxon>
        <taxon>Chordata</taxon>
        <taxon>Craniata</taxon>
        <taxon>Vertebrata</taxon>
        <taxon>Euteleostomi</taxon>
        <taxon>Actinopterygii</taxon>
        <taxon>Neopterygii</taxon>
        <taxon>Teleostei</taxon>
        <taxon>Neoteleostei</taxon>
        <taxon>Acanthomorphata</taxon>
        <taxon>Eupercaria</taxon>
        <taxon>Tetraodontiformes</taxon>
        <taxon>Tetradontoidea</taxon>
        <taxon>Tetraodontidae</taxon>
        <taxon>Tetraodon</taxon>
    </lineage>
</organism>
<protein>
    <submittedName>
        <fullName evidence="2">(spotted green pufferfish) hypothetical protein</fullName>
    </submittedName>
</protein>
<dbReference type="AlphaFoldDB" id="Q4RCU5"/>
<sequence length="62" mass="6549">LGYGGLQLGGPCQRDGAGPANVLPPELEEAFWQVSVSPKSNASCISPFTYVFVYSQLSSKSL</sequence>
<evidence type="ECO:0000313" key="2">
    <source>
        <dbReference type="EMBL" id="CAG13787.1"/>
    </source>
</evidence>
<feature type="non-terminal residue" evidence="2">
    <location>
        <position position="1"/>
    </location>
</feature>
<dbReference type="EMBL" id="CAAE01018068">
    <property type="protein sequence ID" value="CAG13787.1"/>
    <property type="molecule type" value="Genomic_DNA"/>
</dbReference>
<name>Q4RCU5_TETNG</name>
<comment type="caution">
    <text evidence="2">The sequence shown here is derived from an EMBL/GenBank/DDBJ whole genome shotgun (WGS) entry which is preliminary data.</text>
</comment>
<feature type="region of interest" description="Disordered" evidence="1">
    <location>
        <begin position="1"/>
        <end position="20"/>
    </location>
</feature>